<dbReference type="InterPro" id="IPR005135">
    <property type="entry name" value="Endo/exonuclease/phosphatase"/>
</dbReference>
<dbReference type="SUPFAM" id="SSF56219">
    <property type="entry name" value="DNase I-like"/>
    <property type="match status" value="1"/>
</dbReference>
<organism evidence="3">
    <name type="scientific">Photinus pyralis</name>
    <name type="common">Common eastern firefly</name>
    <name type="synonym">Lampyris pyralis</name>
    <dbReference type="NCBI Taxonomy" id="7054"/>
    <lineage>
        <taxon>Eukaryota</taxon>
        <taxon>Metazoa</taxon>
        <taxon>Ecdysozoa</taxon>
        <taxon>Arthropoda</taxon>
        <taxon>Hexapoda</taxon>
        <taxon>Insecta</taxon>
        <taxon>Pterygota</taxon>
        <taxon>Neoptera</taxon>
        <taxon>Endopterygota</taxon>
        <taxon>Coleoptera</taxon>
        <taxon>Polyphaga</taxon>
        <taxon>Elateriformia</taxon>
        <taxon>Elateroidea</taxon>
        <taxon>Lampyridae</taxon>
        <taxon>Lampyrinae</taxon>
        <taxon>Photinus</taxon>
    </lineage>
</organism>
<dbReference type="Gene3D" id="3.60.10.10">
    <property type="entry name" value="Endonuclease/exonuclease/phosphatase"/>
    <property type="match status" value="1"/>
</dbReference>
<sequence>MTKTATKMDMHKRNSKSKHNREKGGTTLRIGTWNIRSLNGKEHELVEEFENAKLDFLAITETKKKGQGIIQLERGHTLLYSGVKPEVRAAEGVGCIIRKEHVKCLKKWEFISGKVLKVELQQNQQNTITLVITYGPSEDEIASKKDKFWEDLTAITESISGRLIILGDFNGRVGKRKNEGADVIGNQGEDHKNNNGVRLINFCVDNNLIITNTFYKHKEIHKFTREVESRNEKSIIDYILINREYRKEIIDVKVKRGPEIYSDHYLVVAKSRLDTEMQTNCVEKTHLTKVNEAIRTYKLQEPEIFIKFTEEIEKKAEKDSAQWETMNLEQLWLLFKESVISTAKETCGVIGINKNKKQTKWWNQELKEQVKIKKEKWKLYLSMKSEASYQVYKQQRIKVKAMVLQSKQQTWEEFGRKIETDSKTNQKLFYKVLKNLRKDKHHTLKYVKAKDDSVLTEEKAIIERWKEYFEELLNLDTQANFLTEEEISYTQSEEDSNIQMEELRKTIKYIKKGKSAGHDKINAEMLKNLGARGTEMLTKIFNKAWTTGKVPEDWKLGIIIPLFKKGDSRDCSNYRGITILSVVSKVYEHIMEARLRTQIEEQLADTQSGFRKGRSVQDHIFSIKQMIEKSKMQNSEIYMAFLDLEKAFDRVPRSVIWKSLTQRKVSAKLIEGIKGLYENNKSYVRKNNRQSTTFEISEGLRQGGVLSPILFLLIMDDIIKATATRTKKVHIGTNKLIPVNVSECAFADDVMICAAKEKDLQDNLRIWEEELTKRNMIINTNKTKVMVISKENKNINIVINQNKIEQVEAFKYLGVLIDREGNMEMEINERIGKATRLYHSLNKSFISRKEISTKTKMTVYKTVFRPILTYGSESWVLTNTMKSKIQATDMKYLRRVKGITRMDRIRNEAVREELEIESIIDMTEKQKLKWFGHICRMDNDRQVKRIWESGVQKKRTRGRPKKTWNDEVAAILKRKGRTWAEARKLARDKKQWTKFVHEIEM</sequence>
<dbReference type="PANTHER" id="PTHR47027">
    <property type="entry name" value="REVERSE TRANSCRIPTASE DOMAIN-CONTAINING PROTEIN"/>
    <property type="match status" value="1"/>
</dbReference>
<evidence type="ECO:0000256" key="1">
    <source>
        <dbReference type="SAM" id="MobiDB-lite"/>
    </source>
</evidence>
<dbReference type="GO" id="GO:0071897">
    <property type="term" value="P:DNA biosynthetic process"/>
    <property type="evidence" value="ECO:0007669"/>
    <property type="project" value="UniProtKB-ARBA"/>
</dbReference>
<dbReference type="CDD" id="cd01650">
    <property type="entry name" value="RT_nLTR_like"/>
    <property type="match status" value="1"/>
</dbReference>
<dbReference type="Pfam" id="PF00078">
    <property type="entry name" value="RVT_1"/>
    <property type="match status" value="1"/>
</dbReference>
<dbReference type="CDD" id="cd09076">
    <property type="entry name" value="L1-EN"/>
    <property type="match status" value="1"/>
</dbReference>
<dbReference type="InterPro" id="IPR036691">
    <property type="entry name" value="Endo/exonu/phosph_ase_sf"/>
</dbReference>
<dbReference type="Pfam" id="PF14529">
    <property type="entry name" value="Exo_endo_phos_2"/>
    <property type="match status" value="1"/>
</dbReference>
<dbReference type="PRINTS" id="PR01345">
    <property type="entry name" value="CERVTRCPTASE"/>
</dbReference>
<feature type="domain" description="Reverse transcriptase" evidence="2">
    <location>
        <begin position="543"/>
        <end position="817"/>
    </location>
</feature>
<protein>
    <recommendedName>
        <fullName evidence="2">Reverse transcriptase domain-containing protein</fullName>
    </recommendedName>
</protein>
<name>A0A1Y1LZ08_PHOPY</name>
<proteinExistence type="predicted"/>
<dbReference type="InterPro" id="IPR000477">
    <property type="entry name" value="RT_dom"/>
</dbReference>
<dbReference type="PROSITE" id="PS50878">
    <property type="entry name" value="RT_POL"/>
    <property type="match status" value="1"/>
</dbReference>
<evidence type="ECO:0000313" key="3">
    <source>
        <dbReference type="EMBL" id="JAV78864.1"/>
    </source>
</evidence>
<feature type="region of interest" description="Disordered" evidence="1">
    <location>
        <begin position="1"/>
        <end position="26"/>
    </location>
</feature>
<dbReference type="EMBL" id="GEZM01043748">
    <property type="protein sequence ID" value="JAV78864.1"/>
    <property type="molecule type" value="Transcribed_RNA"/>
</dbReference>
<accession>A0A1Y1LZ08</accession>
<dbReference type="AlphaFoldDB" id="A0A1Y1LZ08"/>
<dbReference type="SUPFAM" id="SSF56672">
    <property type="entry name" value="DNA/RNA polymerases"/>
    <property type="match status" value="1"/>
</dbReference>
<feature type="compositionally biased region" description="Basic and acidic residues" evidence="1">
    <location>
        <begin position="1"/>
        <end position="12"/>
    </location>
</feature>
<evidence type="ECO:0000259" key="2">
    <source>
        <dbReference type="PROSITE" id="PS50878"/>
    </source>
</evidence>
<dbReference type="InterPro" id="IPR043502">
    <property type="entry name" value="DNA/RNA_pol_sf"/>
</dbReference>
<dbReference type="PANTHER" id="PTHR47027:SF30">
    <property type="entry name" value="THAP-TYPE DOMAIN-CONTAINING PROTEIN"/>
    <property type="match status" value="1"/>
</dbReference>
<dbReference type="GO" id="GO:0003824">
    <property type="term" value="F:catalytic activity"/>
    <property type="evidence" value="ECO:0007669"/>
    <property type="project" value="InterPro"/>
</dbReference>
<reference evidence="3" key="1">
    <citation type="journal article" date="2016" name="Sci. Rep.">
        <title>Molecular characterization of firefly nuptial gifts: a multi-omics approach sheds light on postcopulatory sexual selection.</title>
        <authorList>
            <person name="Al-Wathiqui N."/>
            <person name="Fallon T.R."/>
            <person name="South A."/>
            <person name="Weng J.K."/>
            <person name="Lewis S.M."/>
        </authorList>
    </citation>
    <scope>NUCLEOTIDE SEQUENCE</scope>
</reference>